<dbReference type="PANTHER" id="PTHR42960">
    <property type="entry name" value="YCF46 PROTEIN"/>
    <property type="match status" value="1"/>
</dbReference>
<dbReference type="Proteomes" id="UP001240236">
    <property type="component" value="Unassembled WGS sequence"/>
</dbReference>
<dbReference type="Pfam" id="PF00004">
    <property type="entry name" value="AAA"/>
    <property type="match status" value="1"/>
</dbReference>
<dbReference type="InterPro" id="IPR027417">
    <property type="entry name" value="P-loop_NTPase"/>
</dbReference>
<evidence type="ECO:0000256" key="3">
    <source>
        <dbReference type="ARBA" id="ARBA00038088"/>
    </source>
</evidence>
<dbReference type="Gene3D" id="3.40.50.300">
    <property type="entry name" value="P-loop containing nucleotide triphosphate hydrolases"/>
    <property type="match status" value="1"/>
</dbReference>
<dbReference type="InterPro" id="IPR052381">
    <property type="entry name" value="AAA_domain_protein"/>
</dbReference>
<dbReference type="SMART" id="SM00382">
    <property type="entry name" value="AAA"/>
    <property type="match status" value="1"/>
</dbReference>
<dbReference type="GO" id="GO:0016887">
    <property type="term" value="F:ATP hydrolysis activity"/>
    <property type="evidence" value="ECO:0007669"/>
    <property type="project" value="InterPro"/>
</dbReference>
<protein>
    <recommendedName>
        <fullName evidence="4">Uncharacterized AAA domain-containing protein ycf46</fullName>
    </recommendedName>
</protein>
<evidence type="ECO:0000259" key="5">
    <source>
        <dbReference type="SMART" id="SM00382"/>
    </source>
</evidence>
<keyword evidence="7" id="KW-1185">Reference proteome</keyword>
<evidence type="ECO:0000256" key="2">
    <source>
        <dbReference type="ARBA" id="ARBA00022840"/>
    </source>
</evidence>
<dbReference type="RefSeq" id="WP_307236895.1">
    <property type="nucleotide sequence ID" value="NZ_JAUSUZ010000001.1"/>
</dbReference>
<dbReference type="InterPro" id="IPR003959">
    <property type="entry name" value="ATPase_AAA_core"/>
</dbReference>
<dbReference type="AlphaFoldDB" id="A0AAE3VXQ8"/>
<keyword evidence="1" id="KW-0547">Nucleotide-binding</keyword>
<dbReference type="InterPro" id="IPR003593">
    <property type="entry name" value="AAA+_ATPase"/>
</dbReference>
<comment type="caution">
    <text evidence="6">The sequence shown here is derived from an EMBL/GenBank/DDBJ whole genome shotgun (WGS) entry which is preliminary data.</text>
</comment>
<evidence type="ECO:0000313" key="6">
    <source>
        <dbReference type="EMBL" id="MDQ0364945.1"/>
    </source>
</evidence>
<accession>A0AAE3VXQ8</accession>
<dbReference type="EMBL" id="JAUSUZ010000001">
    <property type="protein sequence ID" value="MDQ0364945.1"/>
    <property type="molecule type" value="Genomic_DNA"/>
</dbReference>
<dbReference type="PANTHER" id="PTHR42960:SF1">
    <property type="entry name" value="YCF46 PROTEIN"/>
    <property type="match status" value="1"/>
</dbReference>
<name>A0AAE3VXQ8_9ACTN</name>
<gene>
    <name evidence="6" type="ORF">J2S42_001614</name>
</gene>
<dbReference type="GO" id="GO:0005524">
    <property type="term" value="F:ATP binding"/>
    <property type="evidence" value="ECO:0007669"/>
    <property type="project" value="UniProtKB-KW"/>
</dbReference>
<reference evidence="6 7" key="1">
    <citation type="submission" date="2023-07" db="EMBL/GenBank/DDBJ databases">
        <title>Sequencing the genomes of 1000 actinobacteria strains.</title>
        <authorList>
            <person name="Klenk H.-P."/>
        </authorList>
    </citation>
    <scope>NUCLEOTIDE SEQUENCE [LARGE SCALE GENOMIC DNA]</scope>
    <source>
        <strain evidence="6 7">DSM 44709</strain>
    </source>
</reference>
<sequence>MSNYAESVKDLDSYLSARVPVIAVHSQEQVRALRLVRQAASSPRRANLPFWIYTRATGLRDLRTNAPAQEDRSLTGAMDFAAQQFANRAQATVVFVDPENLSDDNTAARHFAELARLADSNSGSIVIVTDTPLWTGLGRLGMGVTLDLPDTDEMYEVIIEFLRDHHGVVPIAWTESDARRAAEFMVGVPEGTAINVLATMVAKGSVEKDDVAHLAEFKDKHFGALAGLERVRVNPDGPQVGGLSSLRSWLRRKQRLISSDLRGTALRPPRGVMLVGVPGCGKSLSAKAIAAEWRLPLYRLDLAAILGQFVGQSETRLREALDTADRLAPCVLWIDEIEKGLAGQNDSTGVGRRMVGQFLFWLQESRQRVFVVATSNDVRSLPPELLRKGRFDELFFVDLPDEQDRAEIIGMYHRRYVGTEPTPELVDKLVGLSDGFAGSDLESALHEVGEEVHLNGGAEALRTDFVLDTFTNTFPLSRTNPEQIEDIRSWGRERAVPAGRAFGAGHTGGTAPGQGRRVVVFGE</sequence>
<proteinExistence type="inferred from homology"/>
<organism evidence="6 7">
    <name type="scientific">Catenuloplanes indicus</name>
    <dbReference type="NCBI Taxonomy" id="137267"/>
    <lineage>
        <taxon>Bacteria</taxon>
        <taxon>Bacillati</taxon>
        <taxon>Actinomycetota</taxon>
        <taxon>Actinomycetes</taxon>
        <taxon>Micromonosporales</taxon>
        <taxon>Micromonosporaceae</taxon>
        <taxon>Catenuloplanes</taxon>
    </lineage>
</organism>
<comment type="similarity">
    <text evidence="3">Belongs to the AAA ATPase family. Highly divergent.</text>
</comment>
<feature type="domain" description="AAA+ ATPase" evidence="5">
    <location>
        <begin position="268"/>
        <end position="401"/>
    </location>
</feature>
<dbReference type="Gene3D" id="1.10.8.60">
    <property type="match status" value="1"/>
</dbReference>
<evidence type="ECO:0000256" key="4">
    <source>
        <dbReference type="ARBA" id="ARBA00040480"/>
    </source>
</evidence>
<keyword evidence="2" id="KW-0067">ATP-binding</keyword>
<dbReference type="SUPFAM" id="SSF52540">
    <property type="entry name" value="P-loop containing nucleoside triphosphate hydrolases"/>
    <property type="match status" value="1"/>
</dbReference>
<evidence type="ECO:0000256" key="1">
    <source>
        <dbReference type="ARBA" id="ARBA00022741"/>
    </source>
</evidence>
<evidence type="ECO:0000313" key="7">
    <source>
        <dbReference type="Proteomes" id="UP001240236"/>
    </source>
</evidence>